<dbReference type="EMBL" id="DXGG01000002">
    <property type="protein sequence ID" value="HIW86654.1"/>
    <property type="molecule type" value="Genomic_DNA"/>
</dbReference>
<evidence type="ECO:0000313" key="2">
    <source>
        <dbReference type="EMBL" id="HIW86654.1"/>
    </source>
</evidence>
<dbReference type="Gene3D" id="2.60.450.10">
    <property type="entry name" value="Lipopolysaccharide (LPS) transport protein A like domain"/>
    <property type="match status" value="3"/>
</dbReference>
<sequence>MKNNPATTRAFLLVVGLVSVFGSCFAQEKINYKSDWGERMPSFPNHLVLKGNVVFEHEGMIMLCDSAILNKTENYISAYNNIHIYEDTVHLYGDELFYDGNTKVAEIFGKVVTLHDGKVTLQTDYMLLDRVENNVRYTNKADIWDEENVLKSQFGTYYIDTKYFEFTDNVEINTPNAFIQSDSVAYDSKSHESYFFAQTDIFTTDSVRILTTEGQYNTETEDAVLRRDNCIIRDSKTLKADSILYNTGKDVGKAFFNVTINDTANDIMTRSDYLELDKKDSLPYAFLTGRLCVMQTEKEDTLYMHGDTLWVDFDTAMHAKELMVYAHAKVFKKDVQLAAEMIHYFVDDSLAFLTVRPVMWNEEKQFTADTIVLTVAEGGIKSMRMYPNSFIVQNSDTATEMYFNQVSGRVFDAEFEDSRIAYAQMQGDVRTIYHFWEEDKDKKQLTGINIGSSVGLKMYFKKGKLEKMTAVDKPEFYLDDKDRIKEEDKMLKGFIWLESQRPLSPQDIFKHRD</sequence>
<gene>
    <name evidence="2" type="ORF">IAC47_00045</name>
</gene>
<dbReference type="Proteomes" id="UP000824267">
    <property type="component" value="Unassembled WGS sequence"/>
</dbReference>
<dbReference type="InterPro" id="IPR005653">
    <property type="entry name" value="OstA-like_N"/>
</dbReference>
<dbReference type="Pfam" id="PF13100">
    <property type="entry name" value="OstA_2"/>
    <property type="match status" value="1"/>
</dbReference>
<organism evidence="2 3">
    <name type="scientific">Candidatus Onthomorpha intestinigallinarum</name>
    <dbReference type="NCBI Taxonomy" id="2840880"/>
    <lineage>
        <taxon>Bacteria</taxon>
        <taxon>Pseudomonadati</taxon>
        <taxon>Bacteroidota</taxon>
        <taxon>Bacteroidia</taxon>
        <taxon>Bacteroidales</taxon>
        <taxon>Candidatus Onthomorpha</taxon>
    </lineage>
</organism>
<reference evidence="2" key="2">
    <citation type="submission" date="2021-04" db="EMBL/GenBank/DDBJ databases">
        <authorList>
            <person name="Gilroy R."/>
        </authorList>
    </citation>
    <scope>NUCLEOTIDE SEQUENCE</scope>
    <source>
        <strain evidence="2">Gambia16-930</strain>
    </source>
</reference>
<evidence type="ECO:0000259" key="1">
    <source>
        <dbReference type="Pfam" id="PF13100"/>
    </source>
</evidence>
<comment type="caution">
    <text evidence="2">The sequence shown here is derived from an EMBL/GenBank/DDBJ whole genome shotgun (WGS) entry which is preliminary data.</text>
</comment>
<feature type="domain" description="Organic solvent tolerance-like N-terminal" evidence="1">
    <location>
        <begin position="44"/>
        <end position="182"/>
    </location>
</feature>
<dbReference type="PROSITE" id="PS51257">
    <property type="entry name" value="PROKAR_LIPOPROTEIN"/>
    <property type="match status" value="1"/>
</dbReference>
<reference evidence="2" key="1">
    <citation type="journal article" date="2021" name="PeerJ">
        <title>Extensive microbial diversity within the chicken gut microbiome revealed by metagenomics and culture.</title>
        <authorList>
            <person name="Gilroy R."/>
            <person name="Ravi A."/>
            <person name="Getino M."/>
            <person name="Pursley I."/>
            <person name="Horton D.L."/>
            <person name="Alikhan N.F."/>
            <person name="Baker D."/>
            <person name="Gharbi K."/>
            <person name="Hall N."/>
            <person name="Watson M."/>
            <person name="Adriaenssens E.M."/>
            <person name="Foster-Nyarko E."/>
            <person name="Jarju S."/>
            <person name="Secka A."/>
            <person name="Antonio M."/>
            <person name="Oren A."/>
            <person name="Chaudhuri R.R."/>
            <person name="La Ragione R."/>
            <person name="Hildebrand F."/>
            <person name="Pallen M.J."/>
        </authorList>
    </citation>
    <scope>NUCLEOTIDE SEQUENCE</scope>
    <source>
        <strain evidence="2">Gambia16-930</strain>
    </source>
</reference>
<evidence type="ECO:0000313" key="3">
    <source>
        <dbReference type="Proteomes" id="UP000824267"/>
    </source>
</evidence>
<name>A0A9D1UG68_9BACT</name>
<dbReference type="AlphaFoldDB" id="A0A9D1UG68"/>
<protein>
    <recommendedName>
        <fullName evidence="1">Organic solvent tolerance-like N-terminal domain-containing protein</fullName>
    </recommendedName>
</protein>
<proteinExistence type="predicted"/>
<accession>A0A9D1UG68</accession>